<protein>
    <submittedName>
        <fullName evidence="1">Uncharacterized protein</fullName>
    </submittedName>
</protein>
<reference evidence="1 2" key="1">
    <citation type="submission" date="2019-04" db="EMBL/GenBank/DDBJ databases">
        <authorList>
            <consortium name="Pathogen Informatics"/>
        </authorList>
    </citation>
    <scope>NUCLEOTIDE SEQUENCE [LARGE SCALE GENOMIC DNA]</scope>
    <source>
        <strain evidence="1 2">K36395</strain>
    </source>
</reference>
<name>A0A7G1JH88_STRPY</name>
<proteinExistence type="predicted"/>
<evidence type="ECO:0000313" key="2">
    <source>
        <dbReference type="Proteomes" id="UP000353394"/>
    </source>
</evidence>
<sequence>MNDKENYIKQLKQLVLEDDNLANGNGLEEAIYLIDDIVIYGGFYQGIRGYDHNELLLDNVTWEDILNWGTIIVPEIKSYISNIHLAELDDLGYQMLPLNNNHIMGFK</sequence>
<dbReference type="EMBL" id="CAAIJW010000010">
    <property type="protein sequence ID" value="VHD14595.1"/>
    <property type="molecule type" value="Genomic_DNA"/>
</dbReference>
<dbReference type="RefSeq" id="WP_023611367.1">
    <property type="nucleotide sequence ID" value="NZ_AP023389.1"/>
</dbReference>
<accession>A0A7G1JH88</accession>
<gene>
    <name evidence="1" type="ORF">SAMEA1711581_01404</name>
</gene>
<dbReference type="Proteomes" id="UP000353394">
    <property type="component" value="Unassembled WGS sequence"/>
</dbReference>
<evidence type="ECO:0000313" key="1">
    <source>
        <dbReference type="EMBL" id="VHD14595.1"/>
    </source>
</evidence>
<dbReference type="AlphaFoldDB" id="A0A7G1JH88"/>
<organism evidence="1 2">
    <name type="scientific">Streptococcus pyogenes</name>
    <dbReference type="NCBI Taxonomy" id="1314"/>
    <lineage>
        <taxon>Bacteria</taxon>
        <taxon>Bacillati</taxon>
        <taxon>Bacillota</taxon>
        <taxon>Bacilli</taxon>
        <taxon>Lactobacillales</taxon>
        <taxon>Streptococcaceae</taxon>
        <taxon>Streptococcus</taxon>
    </lineage>
</organism>
<comment type="caution">
    <text evidence="1">The sequence shown here is derived from an EMBL/GenBank/DDBJ whole genome shotgun (WGS) entry which is preliminary data.</text>
</comment>